<dbReference type="InterPro" id="IPR041856">
    <property type="entry name" value="NAD+_synth_C"/>
</dbReference>
<proteinExistence type="inferred from homology"/>
<dbReference type="InterPro" id="IPR014729">
    <property type="entry name" value="Rossmann-like_a/b/a_fold"/>
</dbReference>
<dbReference type="InterPro" id="IPR014445">
    <property type="entry name" value="Gln-dep_NAD_synthase"/>
</dbReference>
<evidence type="ECO:0000256" key="6">
    <source>
        <dbReference type="ARBA" id="ARBA00022840"/>
    </source>
</evidence>
<dbReference type="InterPro" id="IPR022310">
    <property type="entry name" value="NAD/GMP_synthase"/>
</dbReference>
<dbReference type="CDD" id="cd00553">
    <property type="entry name" value="NAD_synthase"/>
    <property type="match status" value="1"/>
</dbReference>
<dbReference type="GO" id="GO:0004359">
    <property type="term" value="F:glutaminase activity"/>
    <property type="evidence" value="ECO:0007669"/>
    <property type="project" value="InterPro"/>
</dbReference>
<feature type="domain" description="CN hydrolase" evidence="9">
    <location>
        <begin position="1"/>
        <end position="103"/>
    </location>
</feature>
<dbReference type="PANTHER" id="PTHR23090:SF9">
    <property type="entry name" value="GLUTAMINE-DEPENDENT NAD(+) SYNTHETASE"/>
    <property type="match status" value="1"/>
</dbReference>
<dbReference type="AlphaFoldDB" id="A0A101HFQ8"/>
<keyword evidence="5 8" id="KW-0547">Nucleotide-binding</keyword>
<dbReference type="EMBL" id="LGGN01000317">
    <property type="protein sequence ID" value="KUK76036.1"/>
    <property type="molecule type" value="Genomic_DNA"/>
</dbReference>
<dbReference type="PANTHER" id="PTHR23090">
    <property type="entry name" value="NH 3 /GLUTAMINE-DEPENDENT NAD + SYNTHETASE"/>
    <property type="match status" value="1"/>
</dbReference>
<evidence type="ECO:0000313" key="11">
    <source>
        <dbReference type="Proteomes" id="UP000053860"/>
    </source>
</evidence>
<comment type="similarity">
    <text evidence="2">In the C-terminal section; belongs to the NAD synthetase family.</text>
</comment>
<dbReference type="GO" id="GO:0005524">
    <property type="term" value="F:ATP binding"/>
    <property type="evidence" value="ECO:0007669"/>
    <property type="project" value="UniProtKB-KW"/>
</dbReference>
<evidence type="ECO:0000256" key="3">
    <source>
        <dbReference type="ARBA" id="ARBA00012743"/>
    </source>
</evidence>
<evidence type="ECO:0000313" key="10">
    <source>
        <dbReference type="EMBL" id="KUK76036.1"/>
    </source>
</evidence>
<dbReference type="SUPFAM" id="SSF52402">
    <property type="entry name" value="Adenine nucleotide alpha hydrolases-like"/>
    <property type="match status" value="1"/>
</dbReference>
<dbReference type="SUPFAM" id="SSF56317">
    <property type="entry name" value="Carbon-nitrogen hydrolase"/>
    <property type="match status" value="1"/>
</dbReference>
<organism evidence="10 11">
    <name type="scientific">Proteiniphilum acetatigenes</name>
    <dbReference type="NCBI Taxonomy" id="294710"/>
    <lineage>
        <taxon>Bacteria</taxon>
        <taxon>Pseudomonadati</taxon>
        <taxon>Bacteroidota</taxon>
        <taxon>Bacteroidia</taxon>
        <taxon>Bacteroidales</taxon>
        <taxon>Dysgonomonadaceae</taxon>
        <taxon>Proteiniphilum</taxon>
    </lineage>
</organism>
<dbReference type="UniPathway" id="UPA00253">
    <property type="reaction ID" value="UER00334"/>
</dbReference>
<gene>
    <name evidence="10" type="ORF">XD92_1390</name>
</gene>
<evidence type="ECO:0000256" key="8">
    <source>
        <dbReference type="RuleBase" id="RU003811"/>
    </source>
</evidence>
<dbReference type="NCBIfam" id="NF002730">
    <property type="entry name" value="PRK02628.1"/>
    <property type="match status" value="1"/>
</dbReference>
<dbReference type="NCBIfam" id="TIGR00552">
    <property type="entry name" value="nadE"/>
    <property type="match status" value="1"/>
</dbReference>
<dbReference type="Pfam" id="PF02540">
    <property type="entry name" value="NAD_synthase"/>
    <property type="match status" value="1"/>
</dbReference>
<keyword evidence="6 8" id="KW-0067">ATP-binding</keyword>
<sequence length="475" mass="52459">EICEDLWMPSPPSSQLAMQGAELLFNLSASNELVGKHLYRKSLVLQQSGRCNAGYIYASSGTGESTTDLVFSGACLIAENGSMLAESKRFSLESELIIADIDLGALRQDRLKNTNFSNDSLPSACRVHSTLTEVATNGLLHPVPAHPFIPPAAKSDEFLSEVFGIQTHGLAKRLQHTGVKTVTIGISGGLDSTLALLVTIQTFDILGLPRENIVGITMPGFGTTDRTYRNAIALMKASGVTVKEISIVEAVKRHFNDIGHEISDQSITYENSQARERTQILMDYANRIGGLVVGTGSMSELALGWATYNGDQMSMYGVNASVPKTLVATLVRWIADHRMEESSRTILHDVLDTPFSPELLPADVDGQIVQQTEHFVGPYELHDFFLHRMLRYGDGPARILFLARLAFTGRYSEEELVKWLRVFYKRFFSQQFKRSCMPDGPKVGSVNLSPRGDWRMPSDAMADLWLKELEEEGGH</sequence>
<dbReference type="CDD" id="cd07570">
    <property type="entry name" value="GAT_Gln-NAD-synth"/>
    <property type="match status" value="1"/>
</dbReference>
<comment type="similarity">
    <text evidence="8">Belongs to the NAD synthetase family.</text>
</comment>
<dbReference type="Gene3D" id="3.60.110.10">
    <property type="entry name" value="Carbon-nitrogen hydrolase"/>
    <property type="match status" value="1"/>
</dbReference>
<dbReference type="PROSITE" id="PS50263">
    <property type="entry name" value="CN_HYDROLASE"/>
    <property type="match status" value="1"/>
</dbReference>
<dbReference type="GO" id="GO:0009435">
    <property type="term" value="P:NAD+ biosynthetic process"/>
    <property type="evidence" value="ECO:0007669"/>
    <property type="project" value="UniProtKB-UniPathway"/>
</dbReference>
<dbReference type="Gene3D" id="3.40.50.620">
    <property type="entry name" value="HUPs"/>
    <property type="match status" value="1"/>
</dbReference>
<evidence type="ECO:0000256" key="2">
    <source>
        <dbReference type="ARBA" id="ARBA00007145"/>
    </source>
</evidence>
<dbReference type="GO" id="GO:0003952">
    <property type="term" value="F:NAD+ synthase (glutamine-hydrolyzing) activity"/>
    <property type="evidence" value="ECO:0007669"/>
    <property type="project" value="UniProtKB-EC"/>
</dbReference>
<dbReference type="Gene3D" id="1.10.10.1140">
    <property type="entry name" value="Glutamine-dependent NAD+ synthetase, C-terminal domain"/>
    <property type="match status" value="1"/>
</dbReference>
<dbReference type="Pfam" id="PF00795">
    <property type="entry name" value="CN_hydrolase"/>
    <property type="match status" value="1"/>
</dbReference>
<evidence type="ECO:0000256" key="5">
    <source>
        <dbReference type="ARBA" id="ARBA00022741"/>
    </source>
</evidence>
<dbReference type="PIRSF" id="PIRSF006630">
    <property type="entry name" value="NADS_GAT"/>
    <property type="match status" value="1"/>
</dbReference>
<evidence type="ECO:0000256" key="1">
    <source>
        <dbReference type="ARBA" id="ARBA00005188"/>
    </source>
</evidence>
<evidence type="ECO:0000256" key="4">
    <source>
        <dbReference type="ARBA" id="ARBA00022598"/>
    </source>
</evidence>
<name>A0A101HFQ8_9BACT</name>
<comment type="pathway">
    <text evidence="1">Cofactor biosynthesis; NAD(+) biosynthesis; NAD(+) from deamido-NAD(+) (L-Gln route): step 1/1.</text>
</comment>
<accession>A0A101HFQ8</accession>
<dbReference type="PATRIC" id="fig|294710.3.peg.15"/>
<comment type="caution">
    <text evidence="10">The sequence shown here is derived from an EMBL/GenBank/DDBJ whole genome shotgun (WGS) entry which is preliminary data.</text>
</comment>
<dbReference type="InterPro" id="IPR003694">
    <property type="entry name" value="NAD_synthase"/>
</dbReference>
<dbReference type="Proteomes" id="UP000053860">
    <property type="component" value="Unassembled WGS sequence"/>
</dbReference>
<evidence type="ECO:0000256" key="7">
    <source>
        <dbReference type="ARBA" id="ARBA00023027"/>
    </source>
</evidence>
<dbReference type="GO" id="GO:0005737">
    <property type="term" value="C:cytoplasm"/>
    <property type="evidence" value="ECO:0007669"/>
    <property type="project" value="InterPro"/>
</dbReference>
<evidence type="ECO:0000259" key="9">
    <source>
        <dbReference type="PROSITE" id="PS50263"/>
    </source>
</evidence>
<keyword evidence="7 8" id="KW-0520">NAD</keyword>
<keyword evidence="4 8" id="KW-0436">Ligase</keyword>
<dbReference type="EC" id="6.3.5.1" evidence="3"/>
<dbReference type="InterPro" id="IPR003010">
    <property type="entry name" value="C-N_Hydrolase"/>
</dbReference>
<reference evidence="11" key="1">
    <citation type="journal article" date="2015" name="MBio">
        <title>Genome-Resolved Metagenomic Analysis Reveals Roles for Candidate Phyla and Other Microbial Community Members in Biogeochemical Transformations in Oil Reservoirs.</title>
        <authorList>
            <person name="Hu P."/>
            <person name="Tom L."/>
            <person name="Singh A."/>
            <person name="Thomas B.C."/>
            <person name="Baker B.J."/>
            <person name="Piceno Y.M."/>
            <person name="Andersen G.L."/>
            <person name="Banfield J.F."/>
        </authorList>
    </citation>
    <scope>NUCLEOTIDE SEQUENCE [LARGE SCALE GENOMIC DNA]</scope>
</reference>
<protein>
    <recommendedName>
        <fullName evidence="3">NAD(+) synthase (glutamine-hydrolyzing)</fullName>
        <ecNumber evidence="3">6.3.5.1</ecNumber>
    </recommendedName>
</protein>
<dbReference type="InterPro" id="IPR036526">
    <property type="entry name" value="C-N_Hydrolase_sf"/>
</dbReference>
<feature type="non-terminal residue" evidence="10">
    <location>
        <position position="1"/>
    </location>
</feature>